<evidence type="ECO:0000313" key="3">
    <source>
        <dbReference type="Proteomes" id="UP001457282"/>
    </source>
</evidence>
<evidence type="ECO:0000256" key="1">
    <source>
        <dbReference type="SAM" id="SignalP"/>
    </source>
</evidence>
<accession>A0AAW1WHQ5</accession>
<dbReference type="Proteomes" id="UP001457282">
    <property type="component" value="Unassembled WGS sequence"/>
</dbReference>
<dbReference type="Gene3D" id="3.10.450.10">
    <property type="match status" value="1"/>
</dbReference>
<protein>
    <recommendedName>
        <fullName evidence="4">Cystatin domain-containing protein</fullName>
    </recommendedName>
</protein>
<feature type="chain" id="PRO_5043665620" description="Cystatin domain-containing protein" evidence="1">
    <location>
        <begin position="22"/>
        <end position="77"/>
    </location>
</feature>
<gene>
    <name evidence="2" type="ORF">M0R45_031868</name>
</gene>
<dbReference type="AlphaFoldDB" id="A0AAW1WHQ5"/>
<evidence type="ECO:0000313" key="2">
    <source>
        <dbReference type="EMBL" id="KAK9923449.1"/>
    </source>
</evidence>
<proteinExistence type="predicted"/>
<evidence type="ECO:0008006" key="4">
    <source>
        <dbReference type="Google" id="ProtNLM"/>
    </source>
</evidence>
<organism evidence="2 3">
    <name type="scientific">Rubus argutus</name>
    <name type="common">Southern blackberry</name>
    <dbReference type="NCBI Taxonomy" id="59490"/>
    <lineage>
        <taxon>Eukaryota</taxon>
        <taxon>Viridiplantae</taxon>
        <taxon>Streptophyta</taxon>
        <taxon>Embryophyta</taxon>
        <taxon>Tracheophyta</taxon>
        <taxon>Spermatophyta</taxon>
        <taxon>Magnoliopsida</taxon>
        <taxon>eudicotyledons</taxon>
        <taxon>Gunneridae</taxon>
        <taxon>Pentapetalae</taxon>
        <taxon>rosids</taxon>
        <taxon>fabids</taxon>
        <taxon>Rosales</taxon>
        <taxon>Rosaceae</taxon>
        <taxon>Rosoideae</taxon>
        <taxon>Rosoideae incertae sedis</taxon>
        <taxon>Rubus</taxon>
    </lineage>
</organism>
<comment type="caution">
    <text evidence="2">The sequence shown here is derived from an EMBL/GenBank/DDBJ whole genome shotgun (WGS) entry which is preliminary data.</text>
</comment>
<dbReference type="EMBL" id="JBEDUW010000006">
    <property type="protein sequence ID" value="KAK9923449.1"/>
    <property type="molecule type" value="Genomic_DNA"/>
</dbReference>
<sequence>MHPHCSLALFALFLAAVAVSAALNEDYEFGPETGGYQPIQNAANDPDVKKMVEYAVSEINFQSMKSSVFKSLVRAEL</sequence>
<keyword evidence="3" id="KW-1185">Reference proteome</keyword>
<name>A0AAW1WHQ5_RUBAR</name>
<keyword evidence="1" id="KW-0732">Signal</keyword>
<reference evidence="2 3" key="1">
    <citation type="journal article" date="2023" name="G3 (Bethesda)">
        <title>A chromosome-length genome assembly and annotation of blackberry (Rubus argutus, cv. 'Hillquist').</title>
        <authorList>
            <person name="Bruna T."/>
            <person name="Aryal R."/>
            <person name="Dudchenko O."/>
            <person name="Sargent D.J."/>
            <person name="Mead D."/>
            <person name="Buti M."/>
            <person name="Cavallini A."/>
            <person name="Hytonen T."/>
            <person name="Andres J."/>
            <person name="Pham M."/>
            <person name="Weisz D."/>
            <person name="Mascagni F."/>
            <person name="Usai G."/>
            <person name="Natali L."/>
            <person name="Bassil N."/>
            <person name="Fernandez G.E."/>
            <person name="Lomsadze A."/>
            <person name="Armour M."/>
            <person name="Olukolu B."/>
            <person name="Poorten T."/>
            <person name="Britton C."/>
            <person name="Davik J."/>
            <person name="Ashrafi H."/>
            <person name="Aiden E.L."/>
            <person name="Borodovsky M."/>
            <person name="Worthington M."/>
        </authorList>
    </citation>
    <scope>NUCLEOTIDE SEQUENCE [LARGE SCALE GENOMIC DNA]</scope>
    <source>
        <strain evidence="2">PI 553951</strain>
    </source>
</reference>
<feature type="signal peptide" evidence="1">
    <location>
        <begin position="1"/>
        <end position="21"/>
    </location>
</feature>